<protein>
    <recommendedName>
        <fullName evidence="3">SUI1 domain-containing protein</fullName>
    </recommendedName>
</protein>
<dbReference type="Proteomes" id="UP000075391">
    <property type="component" value="Unassembled WGS sequence"/>
</dbReference>
<organism evidence="4 5">
    <name type="scientific">Bdellovibrio bacteriovorus</name>
    <dbReference type="NCBI Taxonomy" id="959"/>
    <lineage>
        <taxon>Bacteria</taxon>
        <taxon>Pseudomonadati</taxon>
        <taxon>Bdellovibrionota</taxon>
        <taxon>Bdellovibrionia</taxon>
        <taxon>Bdellovibrionales</taxon>
        <taxon>Pseudobdellovibrionaceae</taxon>
        <taxon>Bdellovibrio</taxon>
    </lineage>
</organism>
<evidence type="ECO:0000313" key="5">
    <source>
        <dbReference type="Proteomes" id="UP000075391"/>
    </source>
</evidence>
<accession>A0A150WCR1</accession>
<dbReference type="PROSITE" id="PS50296">
    <property type="entry name" value="SUI1"/>
    <property type="match status" value="1"/>
</dbReference>
<dbReference type="Gene3D" id="3.30.780.10">
    <property type="entry name" value="SUI1-like domain"/>
    <property type="match status" value="1"/>
</dbReference>
<evidence type="ECO:0000256" key="2">
    <source>
        <dbReference type="ARBA" id="ARBA00022917"/>
    </source>
</evidence>
<feature type="domain" description="SUI1" evidence="3">
    <location>
        <begin position="52"/>
        <end position="114"/>
    </location>
</feature>
<keyword evidence="1" id="KW-0810">Translation regulation</keyword>
<dbReference type="Pfam" id="PF01253">
    <property type="entry name" value="SUI1"/>
    <property type="match status" value="1"/>
</dbReference>
<dbReference type="InterPro" id="IPR005872">
    <property type="entry name" value="SUI1_arc_bac"/>
</dbReference>
<keyword evidence="2" id="KW-0648">Protein biosynthesis</keyword>
<name>A0A150WCR1_BDEBC</name>
<evidence type="ECO:0000259" key="3">
    <source>
        <dbReference type="PROSITE" id="PS50296"/>
    </source>
</evidence>
<gene>
    <name evidence="4" type="ORF">AZI85_11675</name>
</gene>
<dbReference type="OrthoDB" id="9792915at2"/>
<dbReference type="GO" id="GO:0003743">
    <property type="term" value="F:translation initiation factor activity"/>
    <property type="evidence" value="ECO:0007669"/>
    <property type="project" value="InterPro"/>
</dbReference>
<comment type="caution">
    <text evidence="4">The sequence shown here is derived from an EMBL/GenBank/DDBJ whole genome shotgun (WGS) entry which is preliminary data.</text>
</comment>
<evidence type="ECO:0000256" key="1">
    <source>
        <dbReference type="ARBA" id="ARBA00022845"/>
    </source>
</evidence>
<dbReference type="CDD" id="cd11567">
    <property type="entry name" value="YciH_like"/>
    <property type="match status" value="1"/>
</dbReference>
<dbReference type="EMBL" id="LUKF01000019">
    <property type="protein sequence ID" value="KYG60652.1"/>
    <property type="molecule type" value="Genomic_DNA"/>
</dbReference>
<dbReference type="RefSeq" id="WP_063244923.1">
    <property type="nucleotide sequence ID" value="NZ_LUKF01000019.1"/>
</dbReference>
<dbReference type="InterPro" id="IPR001950">
    <property type="entry name" value="SUI1"/>
</dbReference>
<evidence type="ECO:0000313" key="4">
    <source>
        <dbReference type="EMBL" id="KYG60652.1"/>
    </source>
</evidence>
<proteinExistence type="predicted"/>
<dbReference type="InterPro" id="IPR036877">
    <property type="entry name" value="SUI1_dom_sf"/>
</dbReference>
<dbReference type="AlphaFoldDB" id="A0A150WCR1"/>
<dbReference type="GO" id="GO:0006417">
    <property type="term" value="P:regulation of translation"/>
    <property type="evidence" value="ECO:0007669"/>
    <property type="project" value="UniProtKB-KW"/>
</dbReference>
<dbReference type="SUPFAM" id="SSF55159">
    <property type="entry name" value="eIF1-like"/>
    <property type="match status" value="1"/>
</dbReference>
<dbReference type="PIRSF" id="PIRSF037511">
    <property type="entry name" value="Transl_init_SUI1_pro"/>
    <property type="match status" value="1"/>
</dbReference>
<reference evidence="4 5" key="1">
    <citation type="submission" date="2016-03" db="EMBL/GenBank/DDBJ databases">
        <authorList>
            <person name="Ploux O."/>
        </authorList>
    </citation>
    <scope>NUCLEOTIDE SEQUENCE [LARGE SCALE GENOMIC DNA]</scope>
    <source>
        <strain evidence="4 5">BER2</strain>
    </source>
</reference>
<sequence length="120" mass="13431">MKNTRLVFSTDPKENIRCPKCKQLQAECTCVPEDSVTDGQYTVVFRIEKGGRGGKTVTVMDGFPRNEEFLKNLTKELKAKCGVGGTHILSPKSGIIEIQGDKRDQLKKILESKRIKYKGV</sequence>